<keyword evidence="10" id="KW-1185">Reference proteome</keyword>
<reference evidence="9 10" key="1">
    <citation type="submission" date="2024-01" db="EMBL/GenBank/DDBJ databases">
        <title>A draft genome for the cacao thread blight pathogen Marasmiellus scandens.</title>
        <authorList>
            <person name="Baruah I.K."/>
            <person name="Leung J."/>
            <person name="Bukari Y."/>
            <person name="Amoako-Attah I."/>
            <person name="Meinhardt L.W."/>
            <person name="Bailey B.A."/>
            <person name="Cohen S.P."/>
        </authorList>
    </citation>
    <scope>NUCLEOTIDE SEQUENCE [LARGE SCALE GENOMIC DNA]</scope>
    <source>
        <strain evidence="9 10">GH-19</strain>
    </source>
</reference>
<evidence type="ECO:0000256" key="2">
    <source>
        <dbReference type="ARBA" id="ARBA00022679"/>
    </source>
</evidence>
<dbReference type="SMART" id="SM00220">
    <property type="entry name" value="S_TKc"/>
    <property type="match status" value="1"/>
</dbReference>
<feature type="domain" description="Protein kinase" evidence="8">
    <location>
        <begin position="22"/>
        <end position="300"/>
    </location>
</feature>
<dbReference type="EMBL" id="JBANRG010000015">
    <property type="protein sequence ID" value="KAK7460433.1"/>
    <property type="molecule type" value="Genomic_DNA"/>
</dbReference>
<evidence type="ECO:0000256" key="1">
    <source>
        <dbReference type="ARBA" id="ARBA00022527"/>
    </source>
</evidence>
<evidence type="ECO:0000256" key="5">
    <source>
        <dbReference type="ARBA" id="ARBA00022840"/>
    </source>
</evidence>
<evidence type="ECO:0000256" key="3">
    <source>
        <dbReference type="ARBA" id="ARBA00022741"/>
    </source>
</evidence>
<dbReference type="InterPro" id="IPR008271">
    <property type="entry name" value="Ser/Thr_kinase_AS"/>
</dbReference>
<dbReference type="InterPro" id="IPR000719">
    <property type="entry name" value="Prot_kinase_dom"/>
</dbReference>
<dbReference type="PANTHER" id="PTHR24345:SF91">
    <property type="entry name" value="SERINE_THREONINE-PROTEIN KINASE PLK4"/>
    <property type="match status" value="1"/>
</dbReference>
<keyword evidence="4" id="KW-0418">Kinase</keyword>
<evidence type="ECO:0000313" key="10">
    <source>
        <dbReference type="Proteomes" id="UP001498398"/>
    </source>
</evidence>
<dbReference type="PANTHER" id="PTHR24345">
    <property type="entry name" value="SERINE/THREONINE-PROTEIN KINASE PLK"/>
    <property type="match status" value="1"/>
</dbReference>
<dbReference type="PROSITE" id="PS00107">
    <property type="entry name" value="PROTEIN_KINASE_ATP"/>
    <property type="match status" value="1"/>
</dbReference>
<keyword evidence="1 7" id="KW-0723">Serine/threonine-protein kinase</keyword>
<dbReference type="Gene3D" id="1.10.510.10">
    <property type="entry name" value="Transferase(Phosphotransferase) domain 1"/>
    <property type="match status" value="1"/>
</dbReference>
<dbReference type="Proteomes" id="UP001498398">
    <property type="component" value="Unassembled WGS sequence"/>
</dbReference>
<evidence type="ECO:0000256" key="4">
    <source>
        <dbReference type="ARBA" id="ARBA00022777"/>
    </source>
</evidence>
<gene>
    <name evidence="9" type="ORF">VKT23_009152</name>
</gene>
<dbReference type="SUPFAM" id="SSF56112">
    <property type="entry name" value="Protein kinase-like (PK-like)"/>
    <property type="match status" value="1"/>
</dbReference>
<organism evidence="9 10">
    <name type="scientific">Marasmiellus scandens</name>
    <dbReference type="NCBI Taxonomy" id="2682957"/>
    <lineage>
        <taxon>Eukaryota</taxon>
        <taxon>Fungi</taxon>
        <taxon>Dikarya</taxon>
        <taxon>Basidiomycota</taxon>
        <taxon>Agaricomycotina</taxon>
        <taxon>Agaricomycetes</taxon>
        <taxon>Agaricomycetidae</taxon>
        <taxon>Agaricales</taxon>
        <taxon>Marasmiineae</taxon>
        <taxon>Omphalotaceae</taxon>
        <taxon>Marasmiellus</taxon>
    </lineage>
</organism>
<dbReference type="InterPro" id="IPR011009">
    <property type="entry name" value="Kinase-like_dom_sf"/>
</dbReference>
<protein>
    <recommendedName>
        <fullName evidence="8">Protein kinase domain-containing protein</fullName>
    </recommendedName>
</protein>
<dbReference type="PROSITE" id="PS00108">
    <property type="entry name" value="PROTEIN_KINASE_ST"/>
    <property type="match status" value="1"/>
</dbReference>
<evidence type="ECO:0000313" key="9">
    <source>
        <dbReference type="EMBL" id="KAK7460433.1"/>
    </source>
</evidence>
<sequence length="313" mass="35134">MSSGYSQTIKNLNGCTIMDGHFVLKKLLGAGAFGTVYLAERVSRGKGGDKERFAVKVMPKHAPTSLEKKQLNDELLLQMAASGHRNVLKAREVSHATLKGEEFVCIRMDLCKQDMLDAIYEGAFDSEERARSAFLQIVDGVMHSHENGVYHRDLKFENILCSGKGKDFSLQIADFGLATKESIITNGWYAGTSKFMPPECISSAYRRPQGYSPAQQDTWAIGFMLAMVCGNNMNPWDIACPNRDARFDYYTEDTSRLRGMLPDASDELIEMLRFKVLTVDPSERASLQELRSFIETAPLFKKEKGFFSKLFNS</sequence>
<evidence type="ECO:0000256" key="7">
    <source>
        <dbReference type="RuleBase" id="RU000304"/>
    </source>
</evidence>
<accession>A0ABR1JHB2</accession>
<proteinExistence type="inferred from homology"/>
<name>A0ABR1JHB2_9AGAR</name>
<comment type="caution">
    <text evidence="9">The sequence shown here is derived from an EMBL/GenBank/DDBJ whole genome shotgun (WGS) entry which is preliminary data.</text>
</comment>
<dbReference type="Pfam" id="PF00069">
    <property type="entry name" value="Pkinase"/>
    <property type="match status" value="1"/>
</dbReference>
<evidence type="ECO:0000256" key="6">
    <source>
        <dbReference type="PROSITE-ProRule" id="PRU10141"/>
    </source>
</evidence>
<keyword evidence="5 6" id="KW-0067">ATP-binding</keyword>
<comment type="similarity">
    <text evidence="7">Belongs to the protein kinase superfamily.</text>
</comment>
<keyword evidence="2" id="KW-0808">Transferase</keyword>
<dbReference type="PROSITE" id="PS50011">
    <property type="entry name" value="PROTEIN_KINASE_DOM"/>
    <property type="match status" value="1"/>
</dbReference>
<feature type="binding site" evidence="6">
    <location>
        <position position="56"/>
    </location>
    <ligand>
        <name>ATP</name>
        <dbReference type="ChEBI" id="CHEBI:30616"/>
    </ligand>
</feature>
<keyword evidence="3 6" id="KW-0547">Nucleotide-binding</keyword>
<evidence type="ECO:0000259" key="8">
    <source>
        <dbReference type="PROSITE" id="PS50011"/>
    </source>
</evidence>
<dbReference type="InterPro" id="IPR017441">
    <property type="entry name" value="Protein_kinase_ATP_BS"/>
</dbReference>